<keyword evidence="2 5" id="KW-0812">Transmembrane</keyword>
<comment type="caution">
    <text evidence="6">The sequence shown here is derived from an EMBL/GenBank/DDBJ whole genome shotgun (WGS) entry which is preliminary data.</text>
</comment>
<accession>A0AAE3DU11</accession>
<keyword evidence="3 5" id="KW-1133">Transmembrane helix</keyword>
<evidence type="ECO:0000256" key="3">
    <source>
        <dbReference type="ARBA" id="ARBA00022989"/>
    </source>
</evidence>
<keyword evidence="7" id="KW-1185">Reference proteome</keyword>
<feature type="transmembrane region" description="Helical" evidence="5">
    <location>
        <begin position="37"/>
        <end position="62"/>
    </location>
</feature>
<dbReference type="RefSeq" id="WP_227615472.1">
    <property type="nucleotide sequence ID" value="NZ_JAJEPR010000018.1"/>
</dbReference>
<keyword evidence="4 5" id="KW-0472">Membrane</keyword>
<feature type="transmembrane region" description="Helical" evidence="5">
    <location>
        <begin position="6"/>
        <end position="25"/>
    </location>
</feature>
<evidence type="ECO:0000313" key="7">
    <source>
        <dbReference type="Proteomes" id="UP001197875"/>
    </source>
</evidence>
<dbReference type="Proteomes" id="UP001197875">
    <property type="component" value="Unassembled WGS sequence"/>
</dbReference>
<proteinExistence type="predicted"/>
<reference evidence="6 7" key="1">
    <citation type="submission" date="2021-10" db="EMBL/GenBank/DDBJ databases">
        <title>Anaerobic single-cell dispensing facilitates the cultivation of human gut bacteria.</title>
        <authorList>
            <person name="Afrizal A."/>
        </authorList>
    </citation>
    <scope>NUCLEOTIDE SEQUENCE [LARGE SCALE GENOMIC DNA]</scope>
    <source>
        <strain evidence="6 7">CLA-AA-H277</strain>
    </source>
</reference>
<organism evidence="6 7">
    <name type="scientific">Fusicatenibacter faecihominis</name>
    <dbReference type="NCBI Taxonomy" id="2881276"/>
    <lineage>
        <taxon>Bacteria</taxon>
        <taxon>Bacillati</taxon>
        <taxon>Bacillota</taxon>
        <taxon>Clostridia</taxon>
        <taxon>Lachnospirales</taxon>
        <taxon>Lachnospiraceae</taxon>
        <taxon>Fusicatenibacter</taxon>
    </lineage>
</organism>
<dbReference type="Pfam" id="PF02659">
    <property type="entry name" value="Mntp"/>
    <property type="match status" value="1"/>
</dbReference>
<evidence type="ECO:0000256" key="2">
    <source>
        <dbReference type="ARBA" id="ARBA00022692"/>
    </source>
</evidence>
<dbReference type="AlphaFoldDB" id="A0AAE3DU11"/>
<evidence type="ECO:0000256" key="1">
    <source>
        <dbReference type="ARBA" id="ARBA00022475"/>
    </source>
</evidence>
<dbReference type="InterPro" id="IPR003810">
    <property type="entry name" value="Mntp/YtaF"/>
</dbReference>
<evidence type="ECO:0000256" key="4">
    <source>
        <dbReference type="ARBA" id="ARBA00023136"/>
    </source>
</evidence>
<keyword evidence="1" id="KW-1003">Cell membrane</keyword>
<name>A0AAE3DU11_9FIRM</name>
<evidence type="ECO:0000313" key="6">
    <source>
        <dbReference type="EMBL" id="MCC2190370.1"/>
    </source>
</evidence>
<feature type="transmembrane region" description="Helical" evidence="5">
    <location>
        <begin position="74"/>
        <end position="92"/>
    </location>
</feature>
<feature type="transmembrane region" description="Helical" evidence="5">
    <location>
        <begin position="140"/>
        <end position="161"/>
    </location>
</feature>
<evidence type="ECO:0000256" key="5">
    <source>
        <dbReference type="SAM" id="Phobius"/>
    </source>
</evidence>
<dbReference type="EMBL" id="JAJEPR010000018">
    <property type="protein sequence ID" value="MCC2190370.1"/>
    <property type="molecule type" value="Genomic_DNA"/>
</dbReference>
<gene>
    <name evidence="6" type="ORF">LKD71_11220</name>
</gene>
<sequence>MSVIIWSVLVGVGIALHIFVVMMETGATQGGLRKKKIFALGAIFLGVQICMQTCGILLTWWIKQYLHIAALERIYKTVYVILLIWIGYKLFARLRKTDFPDERKSSPLSLKQCAALSFRTSAEALLLGMTMYYYSSILSFFWVVSLGFLAAVGGFSFGYWNGVRSEKVLCSIDGVLLLCLVCRAVFL</sequence>
<protein>
    <submittedName>
        <fullName evidence="6">Manganese efflux pump</fullName>
    </submittedName>
</protein>